<reference evidence="2" key="1">
    <citation type="submission" date="2018-05" db="EMBL/GenBank/DDBJ databases">
        <authorList>
            <consortium name="PulseNet: The National Subtyping Network for Foodborne Disease Surveillance"/>
            <person name="Tarr C.L."/>
            <person name="Trees E."/>
            <person name="Katz L.S."/>
            <person name="Carleton-Romer H.A."/>
            <person name="Stroika S."/>
            <person name="Kucerova Z."/>
            <person name="Roache K.F."/>
            <person name="Sabol A.L."/>
            <person name="Besser J."/>
            <person name="Gerner-Smidt P."/>
        </authorList>
    </citation>
    <scope>NUCLEOTIDE SEQUENCE</scope>
    <source>
        <strain evidence="2">2008D-7097</strain>
    </source>
</reference>
<sequence length="595" mass="70354">MNNFKSQIMEDIKEYQSKYPYINNIRKDEWAFNFWILDKIFCEDEEIIESKIIEYHDMAIDAYSIHEETKDIYLIQNKYFSDDTQLSTEYIKNDFLIRGITALENGTYSRSEELQSAFNKYKDNSEFKVYLQLFVTNNKYNKEADAYIKEFNKAHPIYEAKIYYLDDIKELYYGDMKQEQKNIKVRVESINKGTILNINTEDYKLENVIDAKYVLTPVVSLYNLYKKSLKDKYSIFDMNIREYLGNKGVNKQIYSTLLDKNDRKNFFYYNNGVTIICSKMGKISTQASDYNMNVGFEIENPQIVNGCQTVNSIYQALNNMDPNELEREFKDCFVMLKILEINQSSEFTKLYKDIVKYNNSQNSIDEKTFAANKNEFIRLQEEFENKGFLLLIKQSDKHSYSEKYKSVSKLLKFNQDRIEKFGLHTPKKASDVFISLEKLLQVINAFVSGAYTTYTKKSSMLKFDSEQYNLCISFIKNSGVTIDTILDLYMLYKRAEQEKKSSEDDRNPIPYYLIDGFAKYDCSERNSNLISEKLSDSGKINKIVKLYTLVTKDYTREYLKKYTIDYNKMIKRQVDYELLNEAKERGKDALLAFFK</sequence>
<organism evidence="2">
    <name type="scientific">Campylobacter lari</name>
    <dbReference type="NCBI Taxonomy" id="201"/>
    <lineage>
        <taxon>Bacteria</taxon>
        <taxon>Pseudomonadati</taxon>
        <taxon>Campylobacterota</taxon>
        <taxon>Epsilonproteobacteria</taxon>
        <taxon>Campylobacterales</taxon>
        <taxon>Campylobacteraceae</taxon>
        <taxon>Campylobacter</taxon>
    </lineage>
</organism>
<protein>
    <recommendedName>
        <fullName evidence="1">Abortive phage infection protein C-terminal domain-containing protein</fullName>
    </recommendedName>
</protein>
<dbReference type="AlphaFoldDB" id="A0A5L8N2Z0"/>
<feature type="domain" description="Abortive phage infection protein C-terminal" evidence="1">
    <location>
        <begin position="236"/>
        <end position="580"/>
    </location>
</feature>
<dbReference type="InterPro" id="IPR018891">
    <property type="entry name" value="AIPR_C"/>
</dbReference>
<name>A0A5L8N2Z0_CAMLA</name>
<accession>A0A5L8N2Z0</accession>
<evidence type="ECO:0000313" key="2">
    <source>
        <dbReference type="EMBL" id="EAK9940304.1"/>
    </source>
</evidence>
<proteinExistence type="predicted"/>
<evidence type="ECO:0000259" key="1">
    <source>
        <dbReference type="Pfam" id="PF10592"/>
    </source>
</evidence>
<comment type="caution">
    <text evidence="2">The sequence shown here is derived from an EMBL/GenBank/DDBJ whole genome shotgun (WGS) entry which is preliminary data.</text>
</comment>
<gene>
    <name evidence="2" type="ORF">A0Y42_05670</name>
</gene>
<dbReference type="Pfam" id="PF10592">
    <property type="entry name" value="AIPR"/>
    <property type="match status" value="1"/>
</dbReference>
<dbReference type="EMBL" id="AACKMK010000006">
    <property type="protein sequence ID" value="EAK9940304.1"/>
    <property type="molecule type" value="Genomic_DNA"/>
</dbReference>